<dbReference type="GeneID" id="75915992"/>
<organism evidence="3 4">
    <name type="scientific">Umbelopsis ramanniana AG</name>
    <dbReference type="NCBI Taxonomy" id="1314678"/>
    <lineage>
        <taxon>Eukaryota</taxon>
        <taxon>Fungi</taxon>
        <taxon>Fungi incertae sedis</taxon>
        <taxon>Mucoromycota</taxon>
        <taxon>Mucoromycotina</taxon>
        <taxon>Umbelopsidomycetes</taxon>
        <taxon>Umbelopsidales</taxon>
        <taxon>Umbelopsidaceae</taxon>
        <taxon>Umbelopsis</taxon>
    </lineage>
</organism>
<dbReference type="Gene3D" id="2.60.120.620">
    <property type="entry name" value="q2cbj1_9rhob like domain"/>
    <property type="match status" value="2"/>
</dbReference>
<dbReference type="PANTHER" id="PTHR20883:SF46">
    <property type="entry name" value="PHYTANOYL-COA HYDROXYLASE"/>
    <property type="match status" value="1"/>
</dbReference>
<dbReference type="Pfam" id="PF05721">
    <property type="entry name" value="PhyH"/>
    <property type="match status" value="1"/>
</dbReference>
<gene>
    <name evidence="3" type="ORF">K450DRAFT_250976</name>
</gene>
<name>A0AAD5E7E6_UMBRA</name>
<dbReference type="Proteomes" id="UP001206595">
    <property type="component" value="Unassembled WGS sequence"/>
</dbReference>
<comment type="similarity">
    <text evidence="2">Belongs to the PhyH family.</text>
</comment>
<evidence type="ECO:0000313" key="4">
    <source>
        <dbReference type="Proteomes" id="UP001206595"/>
    </source>
</evidence>
<reference evidence="3" key="1">
    <citation type="submission" date="2021-06" db="EMBL/GenBank/DDBJ databases">
        <authorList>
            <consortium name="DOE Joint Genome Institute"/>
            <person name="Mondo S.J."/>
            <person name="Amses K.R."/>
            <person name="Simmons D.R."/>
            <person name="Longcore J.E."/>
            <person name="Seto K."/>
            <person name="Alves G.H."/>
            <person name="Bonds A.E."/>
            <person name="Quandt C.A."/>
            <person name="Davis W.J."/>
            <person name="Chang Y."/>
            <person name="Letcher P.M."/>
            <person name="Powell M.J."/>
            <person name="Kuo A."/>
            <person name="Labutti K."/>
            <person name="Pangilinan J."/>
            <person name="Andreopoulos W."/>
            <person name="Tritt A."/>
            <person name="Riley R."/>
            <person name="Hundley H."/>
            <person name="Johnson J."/>
            <person name="Lipzen A."/>
            <person name="Barry K."/>
            <person name="Berbee M.L."/>
            <person name="Buchler N.E."/>
            <person name="Grigoriev I.V."/>
            <person name="Spatafora J.W."/>
            <person name="Stajich J.E."/>
            <person name="James T.Y."/>
        </authorList>
    </citation>
    <scope>NUCLEOTIDE SEQUENCE</scope>
    <source>
        <strain evidence="3">AG</strain>
    </source>
</reference>
<evidence type="ECO:0000256" key="2">
    <source>
        <dbReference type="ARBA" id="ARBA00005830"/>
    </source>
</evidence>
<dbReference type="PANTHER" id="PTHR20883">
    <property type="entry name" value="PHYTANOYL-COA DIOXYGENASE DOMAIN CONTAINING 1"/>
    <property type="match status" value="1"/>
</dbReference>
<dbReference type="InterPro" id="IPR008775">
    <property type="entry name" value="Phytyl_CoA_dOase-like"/>
</dbReference>
<keyword evidence="4" id="KW-1185">Reference proteome</keyword>
<dbReference type="EMBL" id="MU620938">
    <property type="protein sequence ID" value="KAI8577631.1"/>
    <property type="molecule type" value="Genomic_DNA"/>
</dbReference>
<comment type="cofactor">
    <cofactor evidence="1">
        <name>Fe cation</name>
        <dbReference type="ChEBI" id="CHEBI:24875"/>
    </cofactor>
</comment>
<evidence type="ECO:0000313" key="3">
    <source>
        <dbReference type="EMBL" id="KAI8577631.1"/>
    </source>
</evidence>
<dbReference type="RefSeq" id="XP_051442635.1">
    <property type="nucleotide sequence ID" value="XM_051590649.1"/>
</dbReference>
<reference evidence="3" key="2">
    <citation type="journal article" date="2022" name="Proc. Natl. Acad. Sci. U.S.A.">
        <title>Diploid-dominant life cycles characterize the early evolution of Fungi.</title>
        <authorList>
            <person name="Amses K.R."/>
            <person name="Simmons D.R."/>
            <person name="Longcore J.E."/>
            <person name="Mondo S.J."/>
            <person name="Seto K."/>
            <person name="Jeronimo G.H."/>
            <person name="Bonds A.E."/>
            <person name="Quandt C.A."/>
            <person name="Davis W.J."/>
            <person name="Chang Y."/>
            <person name="Federici B.A."/>
            <person name="Kuo A."/>
            <person name="LaButti K."/>
            <person name="Pangilinan J."/>
            <person name="Andreopoulos W."/>
            <person name="Tritt A."/>
            <person name="Riley R."/>
            <person name="Hundley H."/>
            <person name="Johnson J."/>
            <person name="Lipzen A."/>
            <person name="Barry K."/>
            <person name="Lang B.F."/>
            <person name="Cuomo C.A."/>
            <person name="Buchler N.E."/>
            <person name="Grigoriev I.V."/>
            <person name="Spatafora J.W."/>
            <person name="Stajich J.E."/>
            <person name="James T.Y."/>
        </authorList>
    </citation>
    <scope>NUCLEOTIDE SEQUENCE</scope>
    <source>
        <strain evidence="3">AG</strain>
    </source>
</reference>
<dbReference type="SUPFAM" id="SSF51197">
    <property type="entry name" value="Clavaminate synthase-like"/>
    <property type="match status" value="1"/>
</dbReference>
<dbReference type="AlphaFoldDB" id="A0AAD5E7E6"/>
<sequence length="231" mass="26109">MLSQRQCLHFAEKGFVVYEHALSSKQTQRFHTEADILLNHVMDQNLDLARDLGCIIEPLACGYMDDLPADYRKSAQVFCKHRDLILDDGSSISEILFSEMARWSTQLLKCSTVYLLNEQYIIKPPASRADSSFRWHTDGEYLPAHEQQIKSVACWTALDDVDENNGGLTIQPLDGSGEHLVNVPAGSIVFLSNRVVHKSTANQSRRFRRAYMPQYSSESSSVGYTFPALMD</sequence>
<protein>
    <submittedName>
        <fullName evidence="3">Uncharacterized protein</fullName>
    </submittedName>
</protein>
<comment type="caution">
    <text evidence="3">The sequence shown here is derived from an EMBL/GenBank/DDBJ whole genome shotgun (WGS) entry which is preliminary data.</text>
</comment>
<proteinExistence type="inferred from homology"/>
<evidence type="ECO:0000256" key="1">
    <source>
        <dbReference type="ARBA" id="ARBA00001962"/>
    </source>
</evidence>
<accession>A0AAD5E7E6</accession>